<dbReference type="AlphaFoldDB" id="A0A5C1QN73"/>
<comment type="subunit">
    <text evidence="9">The ABC transporter complex is composed of one ATP-binding protein (MglA), two transmembrane proteins (MglC) and a solute-binding protein (MglB).</text>
</comment>
<dbReference type="GO" id="GO:0030246">
    <property type="term" value="F:carbohydrate binding"/>
    <property type="evidence" value="ECO:0007669"/>
    <property type="project" value="InterPro"/>
</dbReference>
<proteinExistence type="inferred from homology"/>
<keyword evidence="4" id="KW-0762">Sugar transport</keyword>
<reference evidence="12 13" key="1">
    <citation type="submission" date="2019-02" db="EMBL/GenBank/DDBJ databases">
        <title>Complete Genome Sequence and Methylome Analysis of free living Spirochaetas.</title>
        <authorList>
            <person name="Fomenkov A."/>
            <person name="Dubinina G."/>
            <person name="Leshcheva N."/>
            <person name="Mikheeva N."/>
            <person name="Grabovich M."/>
            <person name="Vincze T."/>
            <person name="Roberts R.J."/>
        </authorList>
    </citation>
    <scope>NUCLEOTIDE SEQUENCE [LARGE SCALE GENOMIC DNA]</scope>
    <source>
        <strain evidence="12 13">K2</strain>
    </source>
</reference>
<evidence type="ECO:0000256" key="5">
    <source>
        <dbReference type="ARBA" id="ARBA00022723"/>
    </source>
</evidence>
<dbReference type="PROSITE" id="PS51257">
    <property type="entry name" value="PROKAR_LIPOPROTEIN"/>
    <property type="match status" value="1"/>
</dbReference>
<evidence type="ECO:0000256" key="1">
    <source>
        <dbReference type="ARBA" id="ARBA00004196"/>
    </source>
</evidence>
<keyword evidence="5" id="KW-0479">Metal-binding</keyword>
<name>A0A5C1QN73_9SPIO</name>
<dbReference type="InterPro" id="IPR028082">
    <property type="entry name" value="Peripla_BP_I"/>
</dbReference>
<evidence type="ECO:0000256" key="3">
    <source>
        <dbReference type="ARBA" id="ARBA00022448"/>
    </source>
</evidence>
<dbReference type="InterPro" id="IPR044085">
    <property type="entry name" value="MglB-like_PBP1"/>
</dbReference>
<dbReference type="PANTHER" id="PTHR30036:SF2">
    <property type="entry name" value="D-GALACTOSE_METHYL-GALACTOSIDE BINDING PERIPLASMIC PROTEIN MGLB"/>
    <property type="match status" value="1"/>
</dbReference>
<dbReference type="EMBL" id="CP036150">
    <property type="protein sequence ID" value="QEN08788.1"/>
    <property type="molecule type" value="Genomic_DNA"/>
</dbReference>
<dbReference type="GO" id="GO:0030288">
    <property type="term" value="C:outer membrane-bounded periplasmic space"/>
    <property type="evidence" value="ECO:0007669"/>
    <property type="project" value="TreeGrafter"/>
</dbReference>
<feature type="domain" description="Periplasmic binding protein" evidence="11">
    <location>
        <begin position="53"/>
        <end position="310"/>
    </location>
</feature>
<dbReference type="OrthoDB" id="9769193at2"/>
<evidence type="ECO:0000256" key="10">
    <source>
        <dbReference type="ARBA" id="ARBA00034344"/>
    </source>
</evidence>
<dbReference type="InterPro" id="IPR050555">
    <property type="entry name" value="Bact_Solute-Bind_Prot2"/>
</dbReference>
<evidence type="ECO:0000256" key="9">
    <source>
        <dbReference type="ARBA" id="ARBA00034323"/>
    </source>
</evidence>
<evidence type="ECO:0000256" key="6">
    <source>
        <dbReference type="ARBA" id="ARBA00022729"/>
    </source>
</evidence>
<dbReference type="PANTHER" id="PTHR30036">
    <property type="entry name" value="D-XYLOSE-BINDING PERIPLASMIC PROTEIN"/>
    <property type="match status" value="1"/>
</dbReference>
<evidence type="ECO:0000256" key="7">
    <source>
        <dbReference type="ARBA" id="ARBA00022764"/>
    </source>
</evidence>
<evidence type="ECO:0000256" key="4">
    <source>
        <dbReference type="ARBA" id="ARBA00022597"/>
    </source>
</evidence>
<dbReference type="SUPFAM" id="SSF53822">
    <property type="entry name" value="Periplasmic binding protein-like I"/>
    <property type="match status" value="1"/>
</dbReference>
<evidence type="ECO:0000259" key="11">
    <source>
        <dbReference type="Pfam" id="PF13407"/>
    </source>
</evidence>
<keyword evidence="7" id="KW-0574">Periplasm</keyword>
<evidence type="ECO:0000256" key="8">
    <source>
        <dbReference type="ARBA" id="ARBA00022837"/>
    </source>
</evidence>
<comment type="similarity">
    <text evidence="2">Belongs to the bacterial solute-binding protein 2 family.</text>
</comment>
<dbReference type="Gene3D" id="3.40.50.2300">
    <property type="match status" value="2"/>
</dbReference>
<evidence type="ECO:0000256" key="2">
    <source>
        <dbReference type="ARBA" id="ARBA00007639"/>
    </source>
</evidence>
<dbReference type="CDD" id="cd01539">
    <property type="entry name" value="PBP1_GGBP"/>
    <property type="match status" value="1"/>
</dbReference>
<protein>
    <recommendedName>
        <fullName evidence="10">D-galactose/methyl-galactoside binding periplasmic protein MglB</fullName>
    </recommendedName>
</protein>
<keyword evidence="13" id="KW-1185">Reference proteome</keyword>
<dbReference type="GO" id="GO:0046872">
    <property type="term" value="F:metal ion binding"/>
    <property type="evidence" value="ECO:0007669"/>
    <property type="project" value="UniProtKB-KW"/>
</dbReference>
<comment type="subcellular location">
    <subcellularLocation>
        <location evidence="1">Cell envelope</location>
    </subcellularLocation>
</comment>
<dbReference type="InterPro" id="IPR025997">
    <property type="entry name" value="SBP_2_dom"/>
</dbReference>
<evidence type="ECO:0000313" key="13">
    <source>
        <dbReference type="Proteomes" id="UP000324209"/>
    </source>
</evidence>
<dbReference type="Proteomes" id="UP000324209">
    <property type="component" value="Chromosome"/>
</dbReference>
<keyword evidence="6" id="KW-0732">Signal</keyword>
<dbReference type="KEGG" id="ock:EXM22_12610"/>
<keyword evidence="3" id="KW-0813">Transport</keyword>
<dbReference type="Pfam" id="PF13407">
    <property type="entry name" value="Peripla_BP_4"/>
    <property type="match status" value="1"/>
</dbReference>
<keyword evidence="8" id="KW-0106">Calcium</keyword>
<gene>
    <name evidence="12" type="ORF">EXM22_12610</name>
</gene>
<accession>A0A5C1QN73</accession>
<evidence type="ECO:0000313" key="12">
    <source>
        <dbReference type="EMBL" id="QEN08788.1"/>
    </source>
</evidence>
<sequence length="336" mass="38239">MNKWSLLLMVGLMVSCRVPEKKVSLLLYNGEDLFVGNFSRHIVSMGEPMADFQTFDARNSQVLQNETIENQINSGSDLMLINPVDRLGAYSVIKKLRAENIPVIFFNREPLLKDLQLWDQTWYVGARAEQSGQIQAQLVMELFGNDPHHLNRFDRNGDGRIQTIILKGEQGHQDAEIRTSEVVRTFRLKGFDLDLLVTEVANWDRDEAYDKMGDLITNYGEQLELVLSNNDAMAIGAITRMRQMGFFKDNNENGRVDREDESWIPVLGIDGLDQAVQLISEGYLLGTVLNDSASMALAITELAEAILYNKSFDDLSFPLEDGKYIWIDYQVFTLKK</sequence>
<dbReference type="RefSeq" id="WP_149486867.1">
    <property type="nucleotide sequence ID" value="NZ_CP036150.1"/>
</dbReference>
<organism evidence="12 13">
    <name type="scientific">Oceanispirochaeta crateris</name>
    <dbReference type="NCBI Taxonomy" id="2518645"/>
    <lineage>
        <taxon>Bacteria</taxon>
        <taxon>Pseudomonadati</taxon>
        <taxon>Spirochaetota</taxon>
        <taxon>Spirochaetia</taxon>
        <taxon>Spirochaetales</taxon>
        <taxon>Spirochaetaceae</taxon>
        <taxon>Oceanispirochaeta</taxon>
    </lineage>
</organism>